<sequence length="4078" mass="440606">MRNGKIFTRFQKILKSISIFILFAIPMSGFAQYDYEHYVPPFYNGSSNNGDIGKHTAVLSTNSTKDVNVYIYKGDGTLLNASEPIVISRNTPYEYVFETPSGASKGKIYNYPYNYDFPLGVIGAVELNKVLTQEGIRLYSPDAPFFVNIRHISSVQGGSLTTKGTYAYGTEFRSGHLYTDAYHAQSRRSHFISVMAVEDCEVTFTDIKCGYLTKYNGTNAISLESIDSDYEIKVNLSKGESYVIGVDHEFTAFKNGGWSTWNGMNGTSITSTAKIAVTSGSWTSGPNDGQDMGFDQIVPIGEVRDQYVVMRGKGKDNTTERPIVVATVDGTEVWVNGVHQNPGAPLDAGDYYVVDNFFSGTTALHDNLFIDTKEKDVYVYQTMSGDKSTHGPTVGVNFIPPLAATGIKEVVVPYADYLAQEEVQDAIVTILAQKSAQILYEQTLGGTTTEYTVPKSSAVPVPGNDEWVSYTINNLEGNYRFKSNKAINVAWVVRDGYVGAAGYYSGFTKAISKIIPELDVDVDGTLDLICESYDDDIQVSIKEPTPDFYEWYVNDFVNDPIIVNDPLVVPAPDEETSYYVVGYYRDPELDILSNGDFADGTNLIESEYELVTGNLVEQGQFAIDNSPVKVNPILEDFPAMDDWDMFIAYSENQGDTIYKHYPTPVEEEFNYILKLNGRLAKPIDGVNYFDQSLQVLINNDTVIDNFKIDDVSTWQSASALWKPNGAKKATIKIVNKNLSGQDAIFALDSISFVQAVQDTAVFVARVIPNYSYSNSGKEFQFCESVQNSLDVSNGDTSWYNYSWSKKEAGTENYIDLTDGAEFSGTKTHELIFLDPQQESEGDYRCTISFKEEYQQCGSSADDVHVDLSVLVDEPATVSIDADKTDFCFGTTSTLSALVTGDAGEVKWYVNGGADPVSLENPFVFAADNPAGTYTVRCEVENGCSLSFDEVTLEVLAAPVLNDLTVNADLCEDDDIILTADASGSGTLTYYWKEGITDLAENGSVLTFPATMDHRSSIFSVSVSSIYTTTGGNVECPNDLTLSIDNLDIYPNVTITDPLDDVTLCEGSGNHTFEVVLNQPESYYSFSWEKDGVPQADAGAQKIIAPIELSDDAEYKVTVSNRCDTEVSTADLTVVAKMVVSSITADEAGPFCNPTNVTVTFADNGAVAQYKAKKPDGSEIVITNPYTFEVNTTTEGSWEFIAEPNCTGDPVSHAFTWQMIPDFGTATMNDIVTCIGKDVDFNVDIDNVPALSNLTYEWKDNNNNVIAGATTDVLSITNVQEANTGTYTCTVTDQCGRSKQVSADLDIQKVTTASTGAAIEKCVGDTDFRIDIAYLGTPTFEWRFNNPSGAVISNADFYAIASLTTADAGTYYCKVILECGDEISIQRDLIVNEHVSIINPADETIHICEGEQPVLEIEVNGNSDDYTIDWTNSSDVSLGLGDLNQVQLGVHNTPGTFTYKAKVTSFCDNLNKNYIVQVHEKPVLSTIDNDLQKCAGLVELNITESGEHNGITWWKNGVLITDGNADATNYVIDPAASPTHDGTYIAKVSSDYCGDNQVSISLDIRNQIVVTSKSAANTTVCENQTVSLFVAANGDDIIYKWYKTTDPTTILSNQPTLDLGTVALAAAGTYEVSLTNDLNCGNTVESFDLVVNKNPSVTNPISKVICETQASVDFTVVGDAQGTVNYQWYNNGGVIVGATAATYTENTPVDGEAYYCVVSGDACGTATSEKATLTVVQELDVINPLNQNIADGANATFKVVATGEPNYTYQWQENTGSGWNNIAEAGKYSGTKTADLLITNADIATFNNNQYRCVVNTDGGVCVPTKTSGAATLSINSVIKIASHPVGMDACDGSSVDLTIEGYFDALTYTWQYDDGSGYQSAVGDHSMTSNVVGKVSTLTIPSVNTGMNTWKFRCLVSDGSSTNEYSNEVAIRVLEDIAVSTLDANFTPCFNEPFAITVSATGDEIKYKWYKVGAESTILSTSATYNFGNVDLTDEGDYKCEIYNDLGCNDITRTFNVDVRELATVSDPLHVTMCSSDPNPTFTVTASGDGPFTYKWYNSTGEIAGATSNSFTETTPVDGEYYYCEVSTACNTVNSKSATLNVVEPLDVTNPGDLTIADGGTAIFSVTASGEPNYSYQWQEDSGSGFVNISDVGKYSGTTTETLVITGADQATFNGYKYQCIVSTDGGICISDKTSGEAILTIVPVDKILVQPTDDEVCFNDNASLSVEGNVGGLNYVWKYDDGSGGGFVTIVAQAGMSMSTVGNVSTLTIPATDLDINNWKFRCDVDAGFTPEESSIVEVRVLEDISITPGTINFTPCMNEVVNMSVSATGSDIKYKWYKDSDPATILSTNSSLNLANVSLAEEGDYTCEVYNDQACNNQIVNFNVDVKEFVTLNTINNVDVCESAAHPTFTITPSGDGPFSYQWYNSAGAIGTETSDSYTVGTLTDGESYYCEVTGACNTINSNAAVVTVLEEVAITTQPVDITIVDGDDAVFTVVASGEPIITYQWQVSTGGAFADMPGENAATLTIADAGLALSGNQYQCIVDNGCSNSVTSAAVSLSVNALIKIFTQPANLQACEADAVEFEITGTNTGYTYDWEYSTGGAYANAEVVAGMSEVLTANGSKLRIANVTTAMNTWTFRCIVKDGSSTDDVSNIVAVEVVKPVGFAPVDDQNLCSGESKQIELSGLNGTGNITYEWKKDGIALATTNTIHTIADTDNGNYEVTMSNGVCPDFTDTFEVSHYKELSIDPWDNASEVCVGNTETLTAIVDFDAGLTGSTTYKWYKDEVDTGVTTADYSLVATAKNQSGQYKLEVSDGCSTQSISGYVNVFEPVVAINTWDANDEICVGSELNLEVQTSGDVKSYTWTHDGNPLAATTNYIVAEVTLANAGTYRCEIEHHCGSVITYTIDISIIDAPSIDGTGIENLTAVCEGDPLVLGAISVSGSYDEIKWTLSDDSEDTTSGLTLDLGNATPAMEGNYKVAVSNVCGSSESVGTQVVNPKPTLEPIADQVVCEGEDVVFRAKATGRDLKYQWKIDGVDLGVSIPTLLRSGLDILPDDPFTPKTYTVECIVTDDNGCGGTLTETAQLTVNPGTILKATLKNVVKFVGEDYTMTVDVTGHNLTYSWTHVKDGVTTALPQTGPSINFTDIQMDDAGYYNCEITGSCGIRLASGKLTVKEPVVVEDGLASLEEKCIGEPLNLTINASGQISSVSWTKDGTPLANTELTLYIAELTSADAGVYRCIIEGEGAPAGGIIEEVTVRVYENTTLLAALGTQTVCEGDELSWIPNVSGASDIEYKWMFGGVEVSTDKILHYDAILLSQEGDYEVQVSGLCGDVSTSGSLEVIELPSITSVSASNEVCENTSLVEFNVEATGENLKYQWRKDGVDMAGKTSPVLSLTNIQLDDDAVYSCRVYNSCSEAIGTDITLTVTPQLRILSEIADIEVCSGEEVTLTADVDGNNVTYQWKLNGVDLAGETSSVLNLGVTTSADNGYYTCIVSDNCTDSRSTKPTLLTVHELPNTAIFGRMKLCAKEDRVTYLTNQIDDNEYGWSVDGGVLAGPNAGLRTRVTWGDDDTGQLSVFISDIETGCEAKVDSLVTLNALPTVNLNAFESKGVCEESFTLAGGYPEGGIYWVNDISEEVFDPAEKGPGTYNIHYTYTDENGCSNVTSKTTLNVDPLPTVNITDNVTIGSCKPFALNAQTDENNIQWSPATDLDDANSMTPTFTPGESQVLIATVMDEHGCTNMDLVEITVAPLPIVTSIADTTVGQCNQLQLLTDIVGDAGEITWTNPDHLDAPDTRSPKIINAPEGTYTYKISVTDLYGCEAEDEVVVNMVADPTLDEDQFGCEGDQFEVNIAGMDNPIWDDGFTDEARTIDQPGKYLLTVENEHGCGDEQNFVINPTPNLDLRNNLIYDGPDELELTEGRPVSIFEGQTVTIAPNLPLEYSPYFFEWQDGSILQRYEASETGIYKLIVQDNLGCTAIDSVEIDVKPVGLESPNAFTPNSNNENDRFYLKDINYDIEKFEMYVYNRWGELLYTTNEVGRNGGWDGKYNGNLCPAGAYVWMVFINGELTNKGTFMLIR</sequence>
<evidence type="ECO:0000259" key="3">
    <source>
        <dbReference type="PROSITE" id="PS50835"/>
    </source>
</evidence>
<dbReference type="Gene3D" id="2.60.40.10">
    <property type="entry name" value="Immunoglobulins"/>
    <property type="match status" value="19"/>
</dbReference>
<evidence type="ECO:0000256" key="1">
    <source>
        <dbReference type="ARBA" id="ARBA00022737"/>
    </source>
</evidence>
<evidence type="ECO:0000256" key="2">
    <source>
        <dbReference type="ARBA" id="ARBA00023157"/>
    </source>
</evidence>
<feature type="domain" description="Ig-like" evidence="3">
    <location>
        <begin position="2473"/>
        <end position="2559"/>
    </location>
</feature>
<dbReference type="InterPro" id="IPR013783">
    <property type="entry name" value="Ig-like_fold"/>
</dbReference>
<feature type="domain" description="Ig-like" evidence="3">
    <location>
        <begin position="1949"/>
        <end position="2016"/>
    </location>
</feature>
<dbReference type="SMART" id="SM00409">
    <property type="entry name" value="IG"/>
    <property type="match status" value="18"/>
</dbReference>
<protein>
    <submittedName>
        <fullName evidence="4">T9SS type B sorting domain-containing protein</fullName>
    </submittedName>
</protein>
<feature type="domain" description="Ig-like" evidence="3">
    <location>
        <begin position="1209"/>
        <end position="1301"/>
    </location>
</feature>
<dbReference type="SUPFAM" id="SSF48726">
    <property type="entry name" value="Immunoglobulin"/>
    <property type="match status" value="11"/>
</dbReference>
<dbReference type="PANTHER" id="PTHR44170:SF6">
    <property type="entry name" value="CONTACTIN"/>
    <property type="match status" value="1"/>
</dbReference>
<organism evidence="4 5">
    <name type="scientific">Marinifilum caeruleilacunae</name>
    <dbReference type="NCBI Taxonomy" id="2499076"/>
    <lineage>
        <taxon>Bacteria</taxon>
        <taxon>Pseudomonadati</taxon>
        <taxon>Bacteroidota</taxon>
        <taxon>Bacteroidia</taxon>
        <taxon>Marinilabiliales</taxon>
        <taxon>Marinifilaceae</taxon>
    </lineage>
</organism>
<keyword evidence="1" id="KW-0677">Repeat</keyword>
<feature type="domain" description="Ig-like" evidence="3">
    <location>
        <begin position="1850"/>
        <end position="1930"/>
    </location>
</feature>
<comment type="caution">
    <text evidence="4">The sequence shown here is derived from an EMBL/GenBank/DDBJ whole genome shotgun (WGS) entry which is preliminary data.</text>
</comment>
<dbReference type="NCBIfam" id="TIGR04131">
    <property type="entry name" value="Bac_Flav_CTERM"/>
    <property type="match status" value="1"/>
</dbReference>
<gene>
    <name evidence="4" type="ORF">ELS83_08180</name>
</gene>
<dbReference type="PROSITE" id="PS50835">
    <property type="entry name" value="IG_LIKE"/>
    <property type="match status" value="13"/>
</dbReference>
<dbReference type="InterPro" id="IPR003599">
    <property type="entry name" value="Ig_sub"/>
</dbReference>
<dbReference type="InterPro" id="IPR036179">
    <property type="entry name" value="Ig-like_dom_sf"/>
</dbReference>
<keyword evidence="2" id="KW-1015">Disulfide bond</keyword>
<feature type="domain" description="Ig-like" evidence="3">
    <location>
        <begin position="3091"/>
        <end position="3174"/>
    </location>
</feature>
<dbReference type="InterPro" id="IPR026341">
    <property type="entry name" value="T9SS_type_B"/>
</dbReference>
<dbReference type="InterPro" id="IPR003598">
    <property type="entry name" value="Ig_sub2"/>
</dbReference>
<dbReference type="CDD" id="cd00096">
    <property type="entry name" value="Ig"/>
    <property type="match status" value="2"/>
</dbReference>
<feature type="domain" description="Ig-like" evidence="3">
    <location>
        <begin position="1050"/>
        <end position="1132"/>
    </location>
</feature>
<feature type="domain" description="Ig-like" evidence="3">
    <location>
        <begin position="2832"/>
        <end position="2911"/>
    </location>
</feature>
<dbReference type="EMBL" id="RZNH01000010">
    <property type="protein sequence ID" value="NOU59796.1"/>
    <property type="molecule type" value="Genomic_DNA"/>
</dbReference>
<feature type="domain" description="Ig-like" evidence="3">
    <location>
        <begin position="2292"/>
        <end position="2385"/>
    </location>
</feature>
<evidence type="ECO:0000313" key="4">
    <source>
        <dbReference type="EMBL" id="NOU59796.1"/>
    </source>
</evidence>
<dbReference type="PANTHER" id="PTHR44170">
    <property type="entry name" value="PROTEIN SIDEKICK"/>
    <property type="match status" value="1"/>
</dbReference>
<feature type="domain" description="Ig-like" evidence="3">
    <location>
        <begin position="2105"/>
        <end position="2201"/>
    </location>
</feature>
<accession>A0ABX1WUU3</accession>
<dbReference type="Pfam" id="PF13585">
    <property type="entry name" value="CHU_C"/>
    <property type="match status" value="1"/>
</dbReference>
<dbReference type="Proteomes" id="UP000732105">
    <property type="component" value="Unassembled WGS sequence"/>
</dbReference>
<reference evidence="4 5" key="1">
    <citation type="submission" date="2018-12" db="EMBL/GenBank/DDBJ databases">
        <title>Marinifilum JC070 sp. nov., a marine bacterium isolated from Yongle Blue Hole in the South China Sea.</title>
        <authorList>
            <person name="Fu T."/>
        </authorList>
    </citation>
    <scope>NUCLEOTIDE SEQUENCE [LARGE SCALE GENOMIC DNA]</scope>
    <source>
        <strain evidence="4 5">JC070</strain>
    </source>
</reference>
<dbReference type="SMART" id="SM00408">
    <property type="entry name" value="IGc2"/>
    <property type="match status" value="6"/>
</dbReference>
<dbReference type="RefSeq" id="WP_171595066.1">
    <property type="nucleotide sequence ID" value="NZ_RZNH01000010.1"/>
</dbReference>
<proteinExistence type="predicted"/>
<feature type="domain" description="Ig-like" evidence="3">
    <location>
        <begin position="3430"/>
        <end position="3512"/>
    </location>
</feature>
<evidence type="ECO:0000313" key="5">
    <source>
        <dbReference type="Proteomes" id="UP000732105"/>
    </source>
</evidence>
<dbReference type="InterPro" id="IPR007110">
    <property type="entry name" value="Ig-like_dom"/>
</dbReference>
<feature type="domain" description="Ig-like" evidence="3">
    <location>
        <begin position="3347"/>
        <end position="3427"/>
    </location>
</feature>
<name>A0ABX1WUU3_9BACT</name>
<keyword evidence="5" id="KW-1185">Reference proteome</keyword>
<feature type="domain" description="Ig-like" evidence="3">
    <location>
        <begin position="3178"/>
        <end position="3260"/>
    </location>
</feature>
<feature type="domain" description="Ig-like" evidence="3">
    <location>
        <begin position="1658"/>
        <end position="1733"/>
    </location>
</feature>